<feature type="compositionally biased region" description="Basic and acidic residues" evidence="1">
    <location>
        <begin position="248"/>
        <end position="267"/>
    </location>
</feature>
<keyword evidence="4" id="KW-1185">Reference proteome</keyword>
<dbReference type="EMBL" id="KV749967">
    <property type="protein sequence ID" value="OCL06847.1"/>
    <property type="molecule type" value="Genomic_DNA"/>
</dbReference>
<protein>
    <submittedName>
        <fullName evidence="3">Uncharacterized protein</fullName>
    </submittedName>
</protein>
<feature type="region of interest" description="Disordered" evidence="1">
    <location>
        <begin position="226"/>
        <end position="293"/>
    </location>
</feature>
<feature type="compositionally biased region" description="Polar residues" evidence="1">
    <location>
        <begin position="231"/>
        <end position="247"/>
    </location>
</feature>
<reference evidence="3 4" key="1">
    <citation type="journal article" date="2016" name="Nat. Commun.">
        <title>Ectomycorrhizal ecology is imprinted in the genome of the dominant symbiotic fungus Cenococcum geophilum.</title>
        <authorList>
            <consortium name="DOE Joint Genome Institute"/>
            <person name="Peter M."/>
            <person name="Kohler A."/>
            <person name="Ohm R.A."/>
            <person name="Kuo A."/>
            <person name="Krutzmann J."/>
            <person name="Morin E."/>
            <person name="Arend M."/>
            <person name="Barry K.W."/>
            <person name="Binder M."/>
            <person name="Choi C."/>
            <person name="Clum A."/>
            <person name="Copeland A."/>
            <person name="Grisel N."/>
            <person name="Haridas S."/>
            <person name="Kipfer T."/>
            <person name="LaButti K."/>
            <person name="Lindquist E."/>
            <person name="Lipzen A."/>
            <person name="Maire R."/>
            <person name="Meier B."/>
            <person name="Mihaltcheva S."/>
            <person name="Molinier V."/>
            <person name="Murat C."/>
            <person name="Poggeler S."/>
            <person name="Quandt C.A."/>
            <person name="Sperisen C."/>
            <person name="Tritt A."/>
            <person name="Tisserant E."/>
            <person name="Crous P.W."/>
            <person name="Henrissat B."/>
            <person name="Nehls U."/>
            <person name="Egli S."/>
            <person name="Spatafora J.W."/>
            <person name="Grigoriev I.V."/>
            <person name="Martin F.M."/>
        </authorList>
    </citation>
    <scope>NUCLEOTIDE SEQUENCE [LARGE SCALE GENOMIC DNA]</scope>
    <source>
        <strain evidence="3 4">CBS 207.34</strain>
    </source>
</reference>
<evidence type="ECO:0000313" key="3">
    <source>
        <dbReference type="EMBL" id="OCL06847.1"/>
    </source>
</evidence>
<feature type="region of interest" description="Disordered" evidence="1">
    <location>
        <begin position="137"/>
        <end position="158"/>
    </location>
</feature>
<evidence type="ECO:0000256" key="1">
    <source>
        <dbReference type="SAM" id="MobiDB-lite"/>
    </source>
</evidence>
<gene>
    <name evidence="3" type="ORF">AOQ84DRAFT_365460</name>
</gene>
<keyword evidence="2" id="KW-0732">Signal</keyword>
<accession>A0A8E2EXR5</accession>
<evidence type="ECO:0000313" key="4">
    <source>
        <dbReference type="Proteomes" id="UP000250140"/>
    </source>
</evidence>
<feature type="chain" id="PRO_5034817988" evidence="2">
    <location>
        <begin position="18"/>
        <end position="293"/>
    </location>
</feature>
<dbReference type="AlphaFoldDB" id="A0A8E2EXR5"/>
<evidence type="ECO:0000256" key="2">
    <source>
        <dbReference type="SAM" id="SignalP"/>
    </source>
</evidence>
<feature type="signal peptide" evidence="2">
    <location>
        <begin position="1"/>
        <end position="17"/>
    </location>
</feature>
<sequence>MLFCCSAVLSFLADGLGCCLGLVWGVACAIRWACGCGRVAGWAGMAMGDCWRVLAGPVGPVVAALVATARPLAGHYRATAGLPLGSHWAAAGHCWPLLGYHRPLLSPHDCRPLLVISPHAPARTIVTLARWSKGLPSTHGTQALTRPHTPATDDPGSRFRSSRFAVELSLALPRPLEFHPSLARPLRTPLTASLFLTCPTPSTGICPPGVRNLTIPASNASRYTASYPAATPNTTSLWGPQTQSGRSLESDLCRERDRQRQREKEESPFPSSLRPRPGAAPDSSLAARTLPCR</sequence>
<name>A0A8E2EXR5_9PEZI</name>
<proteinExistence type="predicted"/>
<dbReference type="Proteomes" id="UP000250140">
    <property type="component" value="Unassembled WGS sequence"/>
</dbReference>
<organism evidence="3 4">
    <name type="scientific">Glonium stellatum</name>
    <dbReference type="NCBI Taxonomy" id="574774"/>
    <lineage>
        <taxon>Eukaryota</taxon>
        <taxon>Fungi</taxon>
        <taxon>Dikarya</taxon>
        <taxon>Ascomycota</taxon>
        <taxon>Pezizomycotina</taxon>
        <taxon>Dothideomycetes</taxon>
        <taxon>Pleosporomycetidae</taxon>
        <taxon>Gloniales</taxon>
        <taxon>Gloniaceae</taxon>
        <taxon>Glonium</taxon>
    </lineage>
</organism>